<accession>A0A4Y2NFK2</accession>
<proteinExistence type="predicted"/>
<dbReference type="AlphaFoldDB" id="A0A4Y2NFK2"/>
<evidence type="ECO:0000256" key="1">
    <source>
        <dbReference type="SAM" id="MobiDB-lite"/>
    </source>
</evidence>
<dbReference type="EMBL" id="BGPR01209273">
    <property type="protein sequence ID" value="GBN37810.1"/>
    <property type="molecule type" value="Genomic_DNA"/>
</dbReference>
<gene>
    <name evidence="3" type="ORF">AVEN_139032_1</name>
    <name evidence="2" type="ORF">AVEN_223999_1</name>
</gene>
<evidence type="ECO:0000313" key="2">
    <source>
        <dbReference type="EMBL" id="GBN37672.1"/>
    </source>
</evidence>
<feature type="region of interest" description="Disordered" evidence="1">
    <location>
        <begin position="30"/>
        <end position="49"/>
    </location>
</feature>
<name>A0A4Y2NFK2_ARAVE</name>
<evidence type="ECO:0000313" key="4">
    <source>
        <dbReference type="Proteomes" id="UP000499080"/>
    </source>
</evidence>
<sequence>MLFFPYLLFPPTQSTCLSLWNEESVSERGVRIRTGSPNPNPNGESGSIRGVRVLNEKRSRSFQRIRSFWSDSSPIVPYQDPDCRIRSGVNDPSLIPVSLSLLIPVDCFRFAAVVGVLIF</sequence>
<keyword evidence="4" id="KW-1185">Reference proteome</keyword>
<comment type="caution">
    <text evidence="2">The sequence shown here is derived from an EMBL/GenBank/DDBJ whole genome shotgun (WGS) entry which is preliminary data.</text>
</comment>
<protein>
    <submittedName>
        <fullName evidence="2">Uncharacterized protein</fullName>
    </submittedName>
</protein>
<feature type="compositionally biased region" description="Polar residues" evidence="1">
    <location>
        <begin position="35"/>
        <end position="45"/>
    </location>
</feature>
<organism evidence="2 4">
    <name type="scientific">Araneus ventricosus</name>
    <name type="common">Orbweaver spider</name>
    <name type="synonym">Epeira ventricosa</name>
    <dbReference type="NCBI Taxonomy" id="182803"/>
    <lineage>
        <taxon>Eukaryota</taxon>
        <taxon>Metazoa</taxon>
        <taxon>Ecdysozoa</taxon>
        <taxon>Arthropoda</taxon>
        <taxon>Chelicerata</taxon>
        <taxon>Arachnida</taxon>
        <taxon>Araneae</taxon>
        <taxon>Araneomorphae</taxon>
        <taxon>Entelegynae</taxon>
        <taxon>Araneoidea</taxon>
        <taxon>Araneidae</taxon>
        <taxon>Araneus</taxon>
    </lineage>
</organism>
<dbReference type="EMBL" id="BGPR01209217">
    <property type="protein sequence ID" value="GBN37672.1"/>
    <property type="molecule type" value="Genomic_DNA"/>
</dbReference>
<dbReference type="Proteomes" id="UP000499080">
    <property type="component" value="Unassembled WGS sequence"/>
</dbReference>
<reference evidence="2 4" key="1">
    <citation type="journal article" date="2019" name="Sci. Rep.">
        <title>Orb-weaving spider Araneus ventricosus genome elucidates the spidroin gene catalogue.</title>
        <authorList>
            <person name="Kono N."/>
            <person name="Nakamura H."/>
            <person name="Ohtoshi R."/>
            <person name="Moran D.A.P."/>
            <person name="Shinohara A."/>
            <person name="Yoshida Y."/>
            <person name="Fujiwara M."/>
            <person name="Mori M."/>
            <person name="Tomita M."/>
            <person name="Arakawa K."/>
        </authorList>
    </citation>
    <scope>NUCLEOTIDE SEQUENCE [LARGE SCALE GENOMIC DNA]</scope>
</reference>
<evidence type="ECO:0000313" key="3">
    <source>
        <dbReference type="EMBL" id="GBN37810.1"/>
    </source>
</evidence>